<accession>A0A2P2NW73</accession>
<organism evidence="1">
    <name type="scientific">Rhizophora mucronata</name>
    <name type="common">Asiatic mangrove</name>
    <dbReference type="NCBI Taxonomy" id="61149"/>
    <lineage>
        <taxon>Eukaryota</taxon>
        <taxon>Viridiplantae</taxon>
        <taxon>Streptophyta</taxon>
        <taxon>Embryophyta</taxon>
        <taxon>Tracheophyta</taxon>
        <taxon>Spermatophyta</taxon>
        <taxon>Magnoliopsida</taxon>
        <taxon>eudicotyledons</taxon>
        <taxon>Gunneridae</taxon>
        <taxon>Pentapetalae</taxon>
        <taxon>rosids</taxon>
        <taxon>fabids</taxon>
        <taxon>Malpighiales</taxon>
        <taxon>Rhizophoraceae</taxon>
        <taxon>Rhizophora</taxon>
    </lineage>
</organism>
<sequence>MMVGRMSRYFDFVCSIVMSLSNGSSLIYGFRLQSIENVAGYVVIGSKFLGDTCFLRVGFKVYIGFLGKIG</sequence>
<dbReference type="AlphaFoldDB" id="A0A2P2NW73"/>
<protein>
    <submittedName>
        <fullName evidence="1">Uncharacterized protein</fullName>
    </submittedName>
</protein>
<proteinExistence type="predicted"/>
<evidence type="ECO:0000313" key="1">
    <source>
        <dbReference type="EMBL" id="MBX46703.1"/>
    </source>
</evidence>
<name>A0A2P2NW73_RHIMU</name>
<reference evidence="1" key="1">
    <citation type="submission" date="2018-02" db="EMBL/GenBank/DDBJ databases">
        <title>Rhizophora mucronata_Transcriptome.</title>
        <authorList>
            <person name="Meera S.P."/>
            <person name="Sreeshan A."/>
            <person name="Augustine A."/>
        </authorList>
    </citation>
    <scope>NUCLEOTIDE SEQUENCE</scope>
    <source>
        <tissue evidence="1">Leaf</tissue>
    </source>
</reference>
<dbReference type="EMBL" id="GGEC01066219">
    <property type="protein sequence ID" value="MBX46703.1"/>
    <property type="molecule type" value="Transcribed_RNA"/>
</dbReference>